<feature type="domain" description="ABC transmembrane type-2" evidence="7">
    <location>
        <begin position="52"/>
        <end position="280"/>
    </location>
</feature>
<keyword evidence="6" id="KW-1003">Cell membrane</keyword>
<evidence type="ECO:0000256" key="6">
    <source>
        <dbReference type="RuleBase" id="RU361157"/>
    </source>
</evidence>
<evidence type="ECO:0000256" key="5">
    <source>
        <dbReference type="ARBA" id="ARBA00023251"/>
    </source>
</evidence>
<comment type="subcellular location">
    <subcellularLocation>
        <location evidence="6">Cell membrane</location>
        <topology evidence="6">Multi-pass membrane protein</topology>
    </subcellularLocation>
    <subcellularLocation>
        <location evidence="1">Membrane</location>
        <topology evidence="1">Multi-pass membrane protein</topology>
    </subcellularLocation>
</comment>
<dbReference type="RefSeq" id="WP_085487040.1">
    <property type="nucleotide sequence ID" value="NZ_FXAY01000005.1"/>
</dbReference>
<keyword evidence="4 6" id="KW-0472">Membrane</keyword>
<dbReference type="PANTHER" id="PTHR43229:SF3">
    <property type="entry name" value="ABC-TYPE MULTIDRUG TRANSPORT SYSTEM, PERMEASE COMPONENT"/>
    <property type="match status" value="1"/>
</dbReference>
<evidence type="ECO:0000256" key="1">
    <source>
        <dbReference type="ARBA" id="ARBA00004141"/>
    </source>
</evidence>
<comment type="similarity">
    <text evidence="6">Belongs to the ABC-2 integral membrane protein family.</text>
</comment>
<feature type="transmembrane region" description="Helical" evidence="6">
    <location>
        <begin position="136"/>
        <end position="163"/>
    </location>
</feature>
<dbReference type="InterPro" id="IPR047817">
    <property type="entry name" value="ABC2_TM_bact-type"/>
</dbReference>
<accession>A0A1X7KQ54</accession>
<reference evidence="9" key="1">
    <citation type="submission" date="2017-04" db="EMBL/GenBank/DDBJ databases">
        <authorList>
            <person name="Varghese N."/>
            <person name="Submissions S."/>
        </authorList>
    </citation>
    <scope>NUCLEOTIDE SEQUENCE [LARGE SCALE GENOMIC DNA]</scope>
    <source>
        <strain evidence="9">VKM Ac-2510</strain>
    </source>
</reference>
<dbReference type="STRING" id="150121.SAMN06296010_2788"/>
<dbReference type="GO" id="GO:0140359">
    <property type="term" value="F:ABC-type transporter activity"/>
    <property type="evidence" value="ECO:0007669"/>
    <property type="project" value="InterPro"/>
</dbReference>
<evidence type="ECO:0000313" key="8">
    <source>
        <dbReference type="EMBL" id="SMG43523.1"/>
    </source>
</evidence>
<dbReference type="Pfam" id="PF01061">
    <property type="entry name" value="ABC2_membrane"/>
    <property type="match status" value="1"/>
</dbReference>
<keyword evidence="5" id="KW-0046">Antibiotic resistance</keyword>
<feature type="transmembrane region" description="Helical" evidence="6">
    <location>
        <begin position="175"/>
        <end position="197"/>
    </location>
</feature>
<sequence length="284" mass="30329">MTTPIVPTAVNAGQTERASAGRVQLDRRVPPLGGFTLTYLRIELARKLRNRRTLLFTLIFPVMMFFIVGYPMRDVPLTDTAIADGGPSVAAFIMVSMAMYGAMMSATQTGASVAVERAQGWSRQLRLTPLNPLVNVLIKMIAGMLLGLVAVAATYLVGAISGIQLSAAQWISTGLVGWLLASAVFTTLGLMVGYLVPGENAAQVTSLAIVLLAFIGGLFYPVSSMPDFMQTIAAFTPVYGISELARAPLTGAGFDLAALTNALVWFAVFLVGTVVFFRRDTKRV</sequence>
<evidence type="ECO:0000313" key="9">
    <source>
        <dbReference type="Proteomes" id="UP000193244"/>
    </source>
</evidence>
<organism evidence="8 9">
    <name type="scientific">Agreia pratensis</name>
    <dbReference type="NCBI Taxonomy" id="150121"/>
    <lineage>
        <taxon>Bacteria</taxon>
        <taxon>Bacillati</taxon>
        <taxon>Actinomycetota</taxon>
        <taxon>Actinomycetes</taxon>
        <taxon>Micrococcales</taxon>
        <taxon>Microbacteriaceae</taxon>
        <taxon>Agreia</taxon>
    </lineage>
</organism>
<evidence type="ECO:0000256" key="4">
    <source>
        <dbReference type="ARBA" id="ARBA00023136"/>
    </source>
</evidence>
<feature type="transmembrane region" description="Helical" evidence="6">
    <location>
        <begin position="54"/>
        <end position="72"/>
    </location>
</feature>
<dbReference type="GO" id="GO:0046677">
    <property type="term" value="P:response to antibiotic"/>
    <property type="evidence" value="ECO:0007669"/>
    <property type="project" value="UniProtKB-KW"/>
</dbReference>
<protein>
    <recommendedName>
        <fullName evidence="6">Transport permease protein</fullName>
    </recommendedName>
</protein>
<dbReference type="PROSITE" id="PS51012">
    <property type="entry name" value="ABC_TM2"/>
    <property type="match status" value="1"/>
</dbReference>
<dbReference type="GO" id="GO:0043190">
    <property type="term" value="C:ATP-binding cassette (ABC) transporter complex"/>
    <property type="evidence" value="ECO:0007669"/>
    <property type="project" value="InterPro"/>
</dbReference>
<dbReference type="OrthoDB" id="63188at2"/>
<name>A0A1X7KQ54_9MICO</name>
<dbReference type="InterPro" id="IPR000412">
    <property type="entry name" value="ABC_2_transport"/>
</dbReference>
<proteinExistence type="inferred from homology"/>
<dbReference type="Proteomes" id="UP000193244">
    <property type="component" value="Unassembled WGS sequence"/>
</dbReference>
<keyword evidence="9" id="KW-1185">Reference proteome</keyword>
<keyword evidence="3 6" id="KW-1133">Transmembrane helix</keyword>
<feature type="transmembrane region" description="Helical" evidence="6">
    <location>
        <begin position="204"/>
        <end position="222"/>
    </location>
</feature>
<dbReference type="PRINTS" id="PR00164">
    <property type="entry name" value="ABC2TRNSPORT"/>
</dbReference>
<dbReference type="InterPro" id="IPR013525">
    <property type="entry name" value="ABC2_TM"/>
</dbReference>
<evidence type="ECO:0000259" key="7">
    <source>
        <dbReference type="PROSITE" id="PS51012"/>
    </source>
</evidence>
<dbReference type="EMBL" id="FXAY01000005">
    <property type="protein sequence ID" value="SMG43523.1"/>
    <property type="molecule type" value="Genomic_DNA"/>
</dbReference>
<dbReference type="InterPro" id="IPR051784">
    <property type="entry name" value="Nod_factor_ABC_transporter"/>
</dbReference>
<dbReference type="PANTHER" id="PTHR43229">
    <property type="entry name" value="NODULATION PROTEIN J"/>
    <property type="match status" value="1"/>
</dbReference>
<gene>
    <name evidence="8" type="ORF">SAMN06296010_2788</name>
</gene>
<keyword evidence="6" id="KW-0813">Transport</keyword>
<comment type="caution">
    <text evidence="6">Lacks conserved residue(s) required for the propagation of feature annotation.</text>
</comment>
<dbReference type="AlphaFoldDB" id="A0A1X7KQ54"/>
<evidence type="ECO:0000256" key="3">
    <source>
        <dbReference type="ARBA" id="ARBA00022989"/>
    </source>
</evidence>
<dbReference type="PIRSF" id="PIRSF006648">
    <property type="entry name" value="DrrB"/>
    <property type="match status" value="1"/>
</dbReference>
<feature type="transmembrane region" description="Helical" evidence="6">
    <location>
        <begin position="256"/>
        <end position="277"/>
    </location>
</feature>
<keyword evidence="2 6" id="KW-0812">Transmembrane</keyword>
<evidence type="ECO:0000256" key="2">
    <source>
        <dbReference type="ARBA" id="ARBA00022692"/>
    </source>
</evidence>